<evidence type="ECO:0000256" key="1">
    <source>
        <dbReference type="SAM" id="MobiDB-lite"/>
    </source>
</evidence>
<gene>
    <name evidence="2" type="ORF">CXG81DRAFT_21542</name>
</gene>
<organism evidence="2 3">
    <name type="scientific">Caulochytrium protostelioides</name>
    <dbReference type="NCBI Taxonomy" id="1555241"/>
    <lineage>
        <taxon>Eukaryota</taxon>
        <taxon>Fungi</taxon>
        <taxon>Fungi incertae sedis</taxon>
        <taxon>Chytridiomycota</taxon>
        <taxon>Chytridiomycota incertae sedis</taxon>
        <taxon>Chytridiomycetes</taxon>
        <taxon>Caulochytriales</taxon>
        <taxon>Caulochytriaceae</taxon>
        <taxon>Caulochytrium</taxon>
    </lineage>
</organism>
<dbReference type="EMBL" id="ML014623">
    <property type="protein sequence ID" value="RKO98210.1"/>
    <property type="molecule type" value="Genomic_DNA"/>
</dbReference>
<evidence type="ECO:0000313" key="3">
    <source>
        <dbReference type="Proteomes" id="UP000274922"/>
    </source>
</evidence>
<evidence type="ECO:0000313" key="2">
    <source>
        <dbReference type="EMBL" id="RKO98210.1"/>
    </source>
</evidence>
<feature type="region of interest" description="Disordered" evidence="1">
    <location>
        <begin position="142"/>
        <end position="164"/>
    </location>
</feature>
<keyword evidence="3" id="KW-1185">Reference proteome</keyword>
<feature type="compositionally biased region" description="Low complexity" evidence="1">
    <location>
        <begin position="151"/>
        <end position="164"/>
    </location>
</feature>
<accession>A0A4P9X1V6</accession>
<dbReference type="Proteomes" id="UP000274922">
    <property type="component" value="Unassembled WGS sequence"/>
</dbReference>
<feature type="non-terminal residue" evidence="2">
    <location>
        <position position="462"/>
    </location>
</feature>
<sequence length="462" mass="51670">GTATLDVSSENSSFNSPSGTVLSGFGFLWKLLVGVGMRLVDLIAHRHEIFNTTDIGLTAEFLTFYYRKLAGVGHIGIDIIKRGEFDLFDEWEHNVDRGITHLVEQLGGHDVTPRAFLKRSRSYLDSTRKKAHVEIDKDAQQAKPFDVNENASSGTSSDKVSGSSAGVAEPYQAFGDDADAKSLFLADRYLNNANTFEVLRPEEYDTFHPHVVEFTEDANLLERSLGHFLNFLRTILIRGMGHAKHVVAIFVNSAKQWWDLCFGVLDLHLDVSWMPMRHWWFGASKPYITILDMINVYGGIFATMQHKFYNNYQAPFSADDLTALQSAPSHELLLYTWNHHPLTASRGNEAIEKQRLGIYDWVPRQASQAVAATQVTAFNLPLLLGGGDTQTPGAATMLPQFFNNLINVLFRIGSYPLTQLTTNDPAVVAKSQAAPNRLFLGAWAGAVFQNMISMWRPMIAYY</sequence>
<protein>
    <submittedName>
        <fullName evidence="2">Uncharacterized protein</fullName>
    </submittedName>
</protein>
<reference evidence="3" key="1">
    <citation type="journal article" date="2018" name="Nat. Microbiol.">
        <title>Leveraging single-cell genomics to expand the fungal tree of life.</title>
        <authorList>
            <person name="Ahrendt S.R."/>
            <person name="Quandt C.A."/>
            <person name="Ciobanu D."/>
            <person name="Clum A."/>
            <person name="Salamov A."/>
            <person name="Andreopoulos B."/>
            <person name="Cheng J.F."/>
            <person name="Woyke T."/>
            <person name="Pelin A."/>
            <person name="Henrissat B."/>
            <person name="Reynolds N.K."/>
            <person name="Benny G.L."/>
            <person name="Smith M.E."/>
            <person name="James T.Y."/>
            <person name="Grigoriev I.V."/>
        </authorList>
    </citation>
    <scope>NUCLEOTIDE SEQUENCE [LARGE SCALE GENOMIC DNA]</scope>
    <source>
        <strain evidence="3">ATCC 52028</strain>
    </source>
</reference>
<name>A0A4P9X1V6_9FUNG</name>
<feature type="non-terminal residue" evidence="2">
    <location>
        <position position="1"/>
    </location>
</feature>
<proteinExistence type="predicted"/>
<dbReference type="AlphaFoldDB" id="A0A4P9X1V6"/>